<evidence type="ECO:0000259" key="12">
    <source>
        <dbReference type="Pfam" id="PF02254"/>
    </source>
</evidence>
<feature type="transmembrane region" description="Helical" evidence="10">
    <location>
        <begin position="185"/>
        <end position="206"/>
    </location>
</feature>
<dbReference type="InterPro" id="IPR038770">
    <property type="entry name" value="Na+/solute_symporter_sf"/>
</dbReference>
<dbReference type="EMBL" id="CP020465">
    <property type="protein sequence ID" value="ASP47241.1"/>
    <property type="molecule type" value="Genomic_DNA"/>
</dbReference>
<dbReference type="GO" id="GO:0006813">
    <property type="term" value="P:potassium ion transport"/>
    <property type="evidence" value="ECO:0007669"/>
    <property type="project" value="UniProtKB-KW"/>
</dbReference>
<evidence type="ECO:0000256" key="9">
    <source>
        <dbReference type="ARBA" id="ARBA00023136"/>
    </source>
</evidence>
<feature type="transmembrane region" description="Helical" evidence="10">
    <location>
        <begin position="354"/>
        <end position="374"/>
    </location>
</feature>
<dbReference type="InterPro" id="IPR006153">
    <property type="entry name" value="Cation/H_exchanger_TM"/>
</dbReference>
<keyword evidence="3" id="KW-0050">Antiport</keyword>
<organism evidence="13 14">
    <name type="scientific">Cognaticolwellia beringensis</name>
    <dbReference type="NCBI Taxonomy" id="1967665"/>
    <lineage>
        <taxon>Bacteria</taxon>
        <taxon>Pseudomonadati</taxon>
        <taxon>Pseudomonadota</taxon>
        <taxon>Gammaproteobacteria</taxon>
        <taxon>Alteromonadales</taxon>
        <taxon>Colwelliaceae</taxon>
        <taxon>Cognaticolwellia</taxon>
    </lineage>
</organism>
<keyword evidence="4" id="KW-0633">Potassium transport</keyword>
<evidence type="ECO:0000313" key="14">
    <source>
        <dbReference type="Proteomes" id="UP000202259"/>
    </source>
</evidence>
<dbReference type="Pfam" id="PF02254">
    <property type="entry name" value="TrkA_N"/>
    <property type="match status" value="1"/>
</dbReference>
<evidence type="ECO:0000256" key="2">
    <source>
        <dbReference type="ARBA" id="ARBA00022448"/>
    </source>
</evidence>
<name>A0A222G603_9GAMM</name>
<dbReference type="InterPro" id="IPR003148">
    <property type="entry name" value="RCK_N"/>
</dbReference>
<feature type="transmembrane region" description="Helical" evidence="10">
    <location>
        <begin position="150"/>
        <end position="170"/>
    </location>
</feature>
<evidence type="ECO:0000256" key="6">
    <source>
        <dbReference type="ARBA" id="ARBA00022958"/>
    </source>
</evidence>
<feature type="transmembrane region" description="Helical" evidence="10">
    <location>
        <begin position="30"/>
        <end position="48"/>
    </location>
</feature>
<evidence type="ECO:0000256" key="4">
    <source>
        <dbReference type="ARBA" id="ARBA00022538"/>
    </source>
</evidence>
<accession>A0A222G603</accession>
<feature type="transmembrane region" description="Helical" evidence="10">
    <location>
        <begin position="86"/>
        <end position="108"/>
    </location>
</feature>
<dbReference type="Proteomes" id="UP000202259">
    <property type="component" value="Chromosome"/>
</dbReference>
<protein>
    <submittedName>
        <fullName evidence="13">Potassium transporter</fullName>
    </submittedName>
</protein>
<keyword evidence="2" id="KW-0813">Transport</keyword>
<dbReference type="GO" id="GO:0015297">
    <property type="term" value="F:antiporter activity"/>
    <property type="evidence" value="ECO:0007669"/>
    <property type="project" value="UniProtKB-KW"/>
</dbReference>
<dbReference type="PANTHER" id="PTHR46157:SF4">
    <property type="entry name" value="K(+) EFFLUX ANTIPORTER 3, CHLOROPLASTIC"/>
    <property type="match status" value="1"/>
</dbReference>
<proteinExistence type="predicted"/>
<dbReference type="InterPro" id="IPR036291">
    <property type="entry name" value="NAD(P)-bd_dom_sf"/>
</dbReference>
<feature type="domain" description="Cation/H+ exchanger transmembrane" evidence="11">
    <location>
        <begin position="14"/>
        <end position="374"/>
    </location>
</feature>
<dbReference type="KEGG" id="cber:B5D82_05380"/>
<sequence length="532" mass="58364">MDSILVIIAISLALASVINIVLTKFSISHIIGYIITGTIVSNFFDFNGSTTPHSLELIGEFGIVFLMFTIGLEMSFSKLGKMKELIFFNGFVQVALSSLVIYVMSFYVFNVAPIPSLIIALAFSLSSTAIVLPYLKKSKDIVTPYGKKSVAILVFQDLAVIPILLLMGFLSNNELSMTDILLKTVLYAGVIILFMFTIGKKIIAWLLHFSASARMEELFLSSVFTIVVGASLIAHEMGFTYSLGAFIAGMIIAETKFHIKVESDIASYKDLLLGAFFFAIGTKIDVFYFISNLHWVLGVLALVMIIKAVIIYLLIKIKSNKSESIKSAVALCQVGEFSFAIFAMAINYELLSESLGSFLILITVLSMILTPFMVGNIYKLAAIFVVEFFESDKITTVKATNHTIVCGFAILGRIVAKELSNKGVSFLIISDNLQHVILARKRGYDAYFGHLDKAPVLEALRVDQTNSIIVTVNSLVNKQIICSAVLAHYPNAKLVVKVNTLEEKAALADIKISSFVHAQHETAALLVKQSMV</sequence>
<keyword evidence="5 10" id="KW-0812">Transmembrane</keyword>
<evidence type="ECO:0000256" key="1">
    <source>
        <dbReference type="ARBA" id="ARBA00004141"/>
    </source>
</evidence>
<keyword evidence="8" id="KW-0406">Ion transport</keyword>
<feature type="transmembrane region" description="Helical" evidence="10">
    <location>
        <begin position="218"/>
        <end position="235"/>
    </location>
</feature>
<reference evidence="13 14" key="1">
    <citation type="submission" date="2017-08" db="EMBL/GenBank/DDBJ databases">
        <title>Complete genome of Colwellia sp. NB097-1, a psychrophile bacterium ioslated from Bering Sea.</title>
        <authorList>
            <person name="Chen X."/>
        </authorList>
    </citation>
    <scope>NUCLEOTIDE SEQUENCE [LARGE SCALE GENOMIC DNA]</scope>
    <source>
        <strain evidence="13 14">NB097-1</strain>
    </source>
</reference>
<evidence type="ECO:0000259" key="11">
    <source>
        <dbReference type="Pfam" id="PF00999"/>
    </source>
</evidence>
<dbReference type="SUPFAM" id="SSF51735">
    <property type="entry name" value="NAD(P)-binding Rossmann-fold domains"/>
    <property type="match status" value="1"/>
</dbReference>
<evidence type="ECO:0000313" key="13">
    <source>
        <dbReference type="EMBL" id="ASP47241.1"/>
    </source>
</evidence>
<feature type="transmembrane region" description="Helical" evidence="10">
    <location>
        <begin position="114"/>
        <end position="135"/>
    </location>
</feature>
<gene>
    <name evidence="13" type="ORF">B5D82_05380</name>
</gene>
<feature type="transmembrane region" description="Helical" evidence="10">
    <location>
        <begin position="54"/>
        <end position="74"/>
    </location>
</feature>
<keyword evidence="14" id="KW-1185">Reference proteome</keyword>
<evidence type="ECO:0000256" key="10">
    <source>
        <dbReference type="SAM" id="Phobius"/>
    </source>
</evidence>
<dbReference type="PANTHER" id="PTHR46157">
    <property type="entry name" value="K(+) EFFLUX ANTIPORTER 3, CHLOROPLASTIC"/>
    <property type="match status" value="1"/>
</dbReference>
<evidence type="ECO:0000256" key="7">
    <source>
        <dbReference type="ARBA" id="ARBA00022989"/>
    </source>
</evidence>
<dbReference type="Gene3D" id="3.40.50.720">
    <property type="entry name" value="NAD(P)-binding Rossmann-like Domain"/>
    <property type="match status" value="1"/>
</dbReference>
<feature type="transmembrane region" description="Helical" evidence="10">
    <location>
        <begin position="6"/>
        <end position="23"/>
    </location>
</feature>
<dbReference type="GO" id="GO:0005886">
    <property type="term" value="C:plasma membrane"/>
    <property type="evidence" value="ECO:0007669"/>
    <property type="project" value="TreeGrafter"/>
</dbReference>
<evidence type="ECO:0000256" key="8">
    <source>
        <dbReference type="ARBA" id="ARBA00023065"/>
    </source>
</evidence>
<keyword evidence="7 10" id="KW-1133">Transmembrane helix</keyword>
<evidence type="ECO:0000256" key="3">
    <source>
        <dbReference type="ARBA" id="ARBA00022449"/>
    </source>
</evidence>
<evidence type="ECO:0000256" key="5">
    <source>
        <dbReference type="ARBA" id="ARBA00022692"/>
    </source>
</evidence>
<dbReference type="Pfam" id="PF00999">
    <property type="entry name" value="Na_H_Exchanger"/>
    <property type="match status" value="1"/>
</dbReference>
<keyword evidence="6" id="KW-0630">Potassium</keyword>
<dbReference type="GO" id="GO:1902600">
    <property type="term" value="P:proton transmembrane transport"/>
    <property type="evidence" value="ECO:0007669"/>
    <property type="project" value="InterPro"/>
</dbReference>
<dbReference type="OrthoDB" id="9781411at2"/>
<comment type="subcellular location">
    <subcellularLocation>
        <location evidence="1">Membrane</location>
        <topology evidence="1">Multi-pass membrane protein</topology>
    </subcellularLocation>
</comment>
<dbReference type="Gene3D" id="1.20.1530.20">
    <property type="match status" value="1"/>
</dbReference>
<dbReference type="RefSeq" id="WP_081149792.1">
    <property type="nucleotide sequence ID" value="NZ_CP020465.1"/>
</dbReference>
<feature type="domain" description="RCK N-terminal" evidence="12">
    <location>
        <begin position="404"/>
        <end position="516"/>
    </location>
</feature>
<feature type="transmembrane region" description="Helical" evidence="10">
    <location>
        <begin position="296"/>
        <end position="315"/>
    </location>
</feature>
<dbReference type="AlphaFoldDB" id="A0A222G603"/>
<keyword evidence="9 10" id="KW-0472">Membrane</keyword>
<feature type="transmembrane region" description="Helical" evidence="10">
    <location>
        <begin position="327"/>
        <end position="348"/>
    </location>
</feature>